<evidence type="ECO:0000256" key="1">
    <source>
        <dbReference type="SAM" id="Phobius"/>
    </source>
</evidence>
<dbReference type="AlphaFoldDB" id="A0A397HM30"/>
<keyword evidence="1" id="KW-1133">Transmembrane helix</keyword>
<protein>
    <submittedName>
        <fullName evidence="2">Uncharacterized protein</fullName>
    </submittedName>
</protein>
<comment type="caution">
    <text evidence="2">The sequence shown here is derived from an EMBL/GenBank/DDBJ whole genome shotgun (WGS) entry which is preliminary data.</text>
</comment>
<keyword evidence="1" id="KW-0812">Transmembrane</keyword>
<gene>
    <name evidence="2" type="ORF">Glove_326g49</name>
</gene>
<keyword evidence="3" id="KW-1185">Reference proteome</keyword>
<organism evidence="2 3">
    <name type="scientific">Diversispora epigaea</name>
    <dbReference type="NCBI Taxonomy" id="1348612"/>
    <lineage>
        <taxon>Eukaryota</taxon>
        <taxon>Fungi</taxon>
        <taxon>Fungi incertae sedis</taxon>
        <taxon>Mucoromycota</taxon>
        <taxon>Glomeromycotina</taxon>
        <taxon>Glomeromycetes</taxon>
        <taxon>Diversisporales</taxon>
        <taxon>Diversisporaceae</taxon>
        <taxon>Diversispora</taxon>
    </lineage>
</organism>
<evidence type="ECO:0000313" key="2">
    <source>
        <dbReference type="EMBL" id="RHZ64189.1"/>
    </source>
</evidence>
<keyword evidence="1" id="KW-0472">Membrane</keyword>
<accession>A0A397HM30</accession>
<sequence length="210" mass="24932">MVYTKPLQSHCPLQPKKNGDKVETNSNKRWKIGAVLAFSRKKQKTEELIRMQVFLIFIIYVTNLLTMKHESVPYNVLDKVIKEAIQAQEFIISPRGTEERTTYCTPSSFLYKKESQQTIVIRAQNCKRVFYFILVHMMTMARKIRQYDIRIRQLEGIMHLQIKNLVNECYRKTALWLSHHIPLMLSLFLNLMEKWESSCIEFNNRTADKL</sequence>
<proteinExistence type="predicted"/>
<evidence type="ECO:0000313" key="3">
    <source>
        <dbReference type="Proteomes" id="UP000266861"/>
    </source>
</evidence>
<reference evidence="2 3" key="1">
    <citation type="submission" date="2018-08" db="EMBL/GenBank/DDBJ databases">
        <title>Genome and evolution of the arbuscular mycorrhizal fungus Diversispora epigaea (formerly Glomus versiforme) and its bacterial endosymbionts.</title>
        <authorList>
            <person name="Sun X."/>
            <person name="Fei Z."/>
            <person name="Harrison M."/>
        </authorList>
    </citation>
    <scope>NUCLEOTIDE SEQUENCE [LARGE SCALE GENOMIC DNA]</scope>
    <source>
        <strain evidence="2 3">IT104</strain>
    </source>
</reference>
<name>A0A397HM30_9GLOM</name>
<feature type="transmembrane region" description="Helical" evidence="1">
    <location>
        <begin position="48"/>
        <end position="67"/>
    </location>
</feature>
<dbReference type="EMBL" id="PQFF01000298">
    <property type="protein sequence ID" value="RHZ64189.1"/>
    <property type="molecule type" value="Genomic_DNA"/>
</dbReference>
<dbReference type="Proteomes" id="UP000266861">
    <property type="component" value="Unassembled WGS sequence"/>
</dbReference>